<evidence type="ECO:0000313" key="4">
    <source>
        <dbReference type="Proteomes" id="UP000615026"/>
    </source>
</evidence>
<organism evidence="3 4">
    <name type="scientific">Leptolyngbya cf. ectocarpi LEGE 11479</name>
    <dbReference type="NCBI Taxonomy" id="1828722"/>
    <lineage>
        <taxon>Bacteria</taxon>
        <taxon>Bacillati</taxon>
        <taxon>Cyanobacteriota</taxon>
        <taxon>Cyanophyceae</taxon>
        <taxon>Leptolyngbyales</taxon>
        <taxon>Leptolyngbyaceae</taxon>
        <taxon>Leptolyngbya group</taxon>
        <taxon>Leptolyngbya</taxon>
    </lineage>
</organism>
<name>A0A929FCW5_LEPEC</name>
<accession>A0A929FCW5</accession>
<dbReference type="AlphaFoldDB" id="A0A929FCW5"/>
<dbReference type="InterPro" id="IPR037053">
    <property type="entry name" value="Phage_tail_collar_dom_sf"/>
</dbReference>
<proteinExistence type="predicted"/>
<evidence type="ECO:0000256" key="1">
    <source>
        <dbReference type="SAM" id="MobiDB-lite"/>
    </source>
</evidence>
<dbReference type="RefSeq" id="WP_193996354.1">
    <property type="nucleotide sequence ID" value="NZ_JADEXP010000445.1"/>
</dbReference>
<feature type="domain" description="Phage tail collar" evidence="2">
    <location>
        <begin position="6"/>
        <end position="62"/>
    </location>
</feature>
<keyword evidence="4" id="KW-1185">Reference proteome</keyword>
<evidence type="ECO:0000259" key="2">
    <source>
        <dbReference type="Pfam" id="PF07484"/>
    </source>
</evidence>
<dbReference type="Pfam" id="PF07484">
    <property type="entry name" value="Collar"/>
    <property type="match status" value="1"/>
</dbReference>
<feature type="region of interest" description="Disordered" evidence="1">
    <location>
        <begin position="63"/>
        <end position="89"/>
    </location>
</feature>
<dbReference type="EMBL" id="JADEXP010000445">
    <property type="protein sequence ID" value="MBE9070492.1"/>
    <property type="molecule type" value="Genomic_DNA"/>
</dbReference>
<protein>
    <submittedName>
        <fullName evidence="3">Tail fiber protein</fullName>
    </submittedName>
</protein>
<dbReference type="InterPro" id="IPR011083">
    <property type="entry name" value="Phage_tail_collar_dom"/>
</dbReference>
<dbReference type="SUPFAM" id="SSF88874">
    <property type="entry name" value="Receptor-binding domain of short tail fibre protein gp12"/>
    <property type="match status" value="1"/>
</dbReference>
<dbReference type="Gene3D" id="3.90.1340.10">
    <property type="entry name" value="Phage tail collar domain"/>
    <property type="match status" value="1"/>
</dbReference>
<sequence length="114" mass="12151">MEPLLGQIIMFAGTFAPRGWAFCDGSTLPIENNPALYSILGTTYGGDGRRTFALPDLRGRAPVHEGSGRRLGSQGNLTGNLTMHEPGKGTSTEAAPYLAVNYIIAVQGMFPPRN</sequence>
<reference evidence="3" key="1">
    <citation type="submission" date="2020-10" db="EMBL/GenBank/DDBJ databases">
        <authorList>
            <person name="Castelo-Branco R."/>
            <person name="Eusebio N."/>
            <person name="Adriana R."/>
            <person name="Vieira A."/>
            <person name="Brugerolle De Fraissinette N."/>
            <person name="Rezende De Castro R."/>
            <person name="Schneider M.P."/>
            <person name="Vasconcelos V."/>
            <person name="Leao P.N."/>
        </authorList>
    </citation>
    <scope>NUCLEOTIDE SEQUENCE</scope>
    <source>
        <strain evidence="3">LEGE 11479</strain>
    </source>
</reference>
<dbReference type="Proteomes" id="UP000615026">
    <property type="component" value="Unassembled WGS sequence"/>
</dbReference>
<comment type="caution">
    <text evidence="3">The sequence shown here is derived from an EMBL/GenBank/DDBJ whole genome shotgun (WGS) entry which is preliminary data.</text>
</comment>
<evidence type="ECO:0000313" key="3">
    <source>
        <dbReference type="EMBL" id="MBE9070492.1"/>
    </source>
</evidence>
<gene>
    <name evidence="3" type="ORF">IQ260_28005</name>
</gene>